<comment type="caution">
    <text evidence="1">The sequence shown here is derived from an EMBL/GenBank/DDBJ whole genome shotgun (WGS) entry which is preliminary data.</text>
</comment>
<accession>A0ACB9M6C8</accession>
<name>A0ACB9M6C8_9MYRT</name>
<organism evidence="1 2">
    <name type="scientific">Melastoma candidum</name>
    <dbReference type="NCBI Taxonomy" id="119954"/>
    <lineage>
        <taxon>Eukaryota</taxon>
        <taxon>Viridiplantae</taxon>
        <taxon>Streptophyta</taxon>
        <taxon>Embryophyta</taxon>
        <taxon>Tracheophyta</taxon>
        <taxon>Spermatophyta</taxon>
        <taxon>Magnoliopsida</taxon>
        <taxon>eudicotyledons</taxon>
        <taxon>Gunneridae</taxon>
        <taxon>Pentapetalae</taxon>
        <taxon>rosids</taxon>
        <taxon>malvids</taxon>
        <taxon>Myrtales</taxon>
        <taxon>Melastomataceae</taxon>
        <taxon>Melastomatoideae</taxon>
        <taxon>Melastomateae</taxon>
        <taxon>Melastoma</taxon>
    </lineage>
</organism>
<gene>
    <name evidence="1" type="ORF">MLD38_032602</name>
</gene>
<protein>
    <submittedName>
        <fullName evidence="1">Uncharacterized protein</fullName>
    </submittedName>
</protein>
<sequence>MRRSTRKSSAPALAPSDLRDSVGNFSTRFSSPSFTKRVERLTDGQRSAIQDAAFGNLLLIPNHTLSKNLLVELMDRWSGEKQAFSLPHGDLKITLLDVALILGLPVTGKSVLLREDEPLSDLEIDYGASPGKRKISAASLESRLDALGGEASDDFTRTFLLFTFGTYLFPNANGKVDARFLHYLTDVGEIHSYAWGAAVLEDTLTWLNRRKEETIQYVGGCLLLLQIWCYEHLDMARPNQFLANSAFPRASRWENSKPPPRSWFTSKFQDLTDDQISWELQLTAGEKDLAIVKEYLQTEDGKHYSHAFSITQDSSSVVSTSKVELDVDSIRITRGQEEVDDKQPGSSGSILTLSEEGDEHMLLLPTLDQSPTIFVRGSENDLIQNNKLLEDKVSEQRKEIDDLKTENSLLKAQNMDLKRQVDELRRKCQNMRLSSNLFMGRVDKLLLDGCSSDL</sequence>
<evidence type="ECO:0000313" key="2">
    <source>
        <dbReference type="Proteomes" id="UP001057402"/>
    </source>
</evidence>
<dbReference type="EMBL" id="CM042889">
    <property type="protein sequence ID" value="KAI4318949.1"/>
    <property type="molecule type" value="Genomic_DNA"/>
</dbReference>
<keyword evidence="2" id="KW-1185">Reference proteome</keyword>
<evidence type="ECO:0000313" key="1">
    <source>
        <dbReference type="EMBL" id="KAI4318949.1"/>
    </source>
</evidence>
<proteinExistence type="predicted"/>
<dbReference type="Proteomes" id="UP001057402">
    <property type="component" value="Chromosome 10"/>
</dbReference>
<reference evidence="2" key="1">
    <citation type="journal article" date="2023" name="Front. Plant Sci.">
        <title>Chromosomal-level genome assembly of Melastoma candidum provides insights into trichome evolution.</title>
        <authorList>
            <person name="Zhong Y."/>
            <person name="Wu W."/>
            <person name="Sun C."/>
            <person name="Zou P."/>
            <person name="Liu Y."/>
            <person name="Dai S."/>
            <person name="Zhou R."/>
        </authorList>
    </citation>
    <scope>NUCLEOTIDE SEQUENCE [LARGE SCALE GENOMIC DNA]</scope>
</reference>